<reference evidence="1 2" key="1">
    <citation type="submission" date="2020-05" db="EMBL/GenBank/DDBJ databases">
        <title>Tigecycline resistant gene in Empedobacter stercoris.</title>
        <authorList>
            <person name="Chen Y."/>
            <person name="Cheng Y."/>
            <person name="Zhou K."/>
        </authorList>
    </citation>
    <scope>NUCLEOTIDE SEQUENCE [LARGE SCALE GENOMIC DNA]</scope>
    <source>
        <strain evidence="1 2">ES202</strain>
    </source>
</reference>
<dbReference type="EMBL" id="JABFOQ010000021">
    <property type="protein sequence ID" value="NOJ76028.1"/>
    <property type="molecule type" value="Genomic_DNA"/>
</dbReference>
<keyword evidence="2" id="KW-1185">Reference proteome</keyword>
<evidence type="ECO:0000313" key="1">
    <source>
        <dbReference type="EMBL" id="NOJ76028.1"/>
    </source>
</evidence>
<proteinExistence type="predicted"/>
<organism evidence="1 2">
    <name type="scientific">Empedobacter stercoris</name>
    <dbReference type="NCBI Taxonomy" id="1628248"/>
    <lineage>
        <taxon>Bacteria</taxon>
        <taxon>Pseudomonadati</taxon>
        <taxon>Bacteroidota</taxon>
        <taxon>Flavobacteriia</taxon>
        <taxon>Flavobacteriales</taxon>
        <taxon>Weeksellaceae</taxon>
        <taxon>Empedobacter</taxon>
    </lineage>
</organism>
<dbReference type="Pfam" id="PF13585">
    <property type="entry name" value="CHU_C"/>
    <property type="match status" value="1"/>
</dbReference>
<gene>
    <name evidence="1" type="ORF">HMH06_09340</name>
</gene>
<dbReference type="RefSeq" id="WP_171623323.1">
    <property type="nucleotide sequence ID" value="NZ_JABFOQ010000021.1"/>
</dbReference>
<comment type="caution">
    <text evidence="1">The sequence shown here is derived from an EMBL/GenBank/DDBJ whole genome shotgun (WGS) entry which is preliminary data.</text>
</comment>
<dbReference type="Proteomes" id="UP000580344">
    <property type="component" value="Unassembled WGS sequence"/>
</dbReference>
<protein>
    <submittedName>
        <fullName evidence="1">T9SS type B sorting domain-containing protein</fullName>
    </submittedName>
</protein>
<evidence type="ECO:0000313" key="2">
    <source>
        <dbReference type="Proteomes" id="UP000580344"/>
    </source>
</evidence>
<sequence length="1043" mass="117099">MKKIFYFLLLMISGIVWGQTYPDIKELSGGFTFESQTLDTYTTANNFSPTATDCAFNTTYTYKYFSFKANFDMVFAFDLIASNSNFKFLVWKLPKDKLPKDVFTGWSTIKADRAIEGTTNIKGLKEGVAKVCEYDNTSTATGYAKAFEGSDLLKKDETIVIAVYGINNTDTFDIKVNVAEERTITTFNYLCFGNFYTYQQVYDAVVTDVNTKPNPVPNPTIKLYRDNTLSTEVTLGATFNSDTTIYAQVKDVSGDTKYIYTIPLKFIPEHQFNFKPTIETEYACTPTYTIPDEDGLLNKLFPTVDSNYSISSIVIDGTSYTSGQNVNLAVGQTTSMKIKVHYGGGCPIDSHEVSIPLAQGKPTLSGDIYDTTCDSSYKINFDRIYSKFGKDKNAFDLIVTLDGLPISDGQPTAITTTLTYKVKIKSRTGGGCESDEVNFVVTKTQPATIVGTEIKDFCINDPAFTPTQIGMAVNRIQNGNNYNLRYYLMDGTEAQMSDLYEYLKEKMNGKIIVKALAADNGNTICDTVVELTFKLDESTFQTVSNIPTLNSSCSEVGLGHTFTISEIEAYLKSKFSRTDITFNGISDEFLTDNQSKTITFQVKINGESCWSEEMILKLQVITKPNVPNALHELKADCDDKITIDAQVLSDLFGANSIVDYHYEILYNNSKPLTFDTSGKAIVKIHFKNKLDNSCFVEKEIIINKKQDLVVDIATLETYTKDHPVIYCDGDDVNAKNQIKDILDYIQTNYSLISSKTKDQIFDQFNSNQGSVDVDFYNLDYCGVITLKLNYKKNSLPNIEVENPDPLCTGEKYKLDFTTQTDYEKYYYEVEKDGVRILGTYIFELDAGDYIITISDIDSGCPKEFSLKLTNSETPVIDKITINEKSIIVTAKGSGKLEYALFDEAGNLVVAWQTNNELIIPENITNNNFTVKVRLNNCGVVTYTNIIYLALPSFISPNNDGKNDFWKPMTKNGKINDVSNSYKLIIFDRYGKQILSKEGTNIIEWDGTHNGKPVADGTYWYMLESNEELQVLYSGYIVVKRKIN</sequence>
<name>A0ABX1WMV2_9FLAO</name>
<accession>A0ABX1WMV2</accession>
<dbReference type="NCBIfam" id="TIGR04131">
    <property type="entry name" value="Bac_Flav_CTERM"/>
    <property type="match status" value="1"/>
</dbReference>
<dbReference type="InterPro" id="IPR026341">
    <property type="entry name" value="T9SS_type_B"/>
</dbReference>